<comment type="caution">
    <text evidence="1">The sequence shown here is derived from an EMBL/GenBank/DDBJ whole genome shotgun (WGS) entry which is preliminary data.</text>
</comment>
<reference evidence="1 2" key="1">
    <citation type="submission" date="2023-02" db="EMBL/GenBank/DDBJ databases">
        <title>LHISI_Scaffold_Assembly.</title>
        <authorList>
            <person name="Stuart O.P."/>
            <person name="Cleave R."/>
            <person name="Magrath M.J.L."/>
            <person name="Mikheyev A.S."/>
        </authorList>
    </citation>
    <scope>NUCLEOTIDE SEQUENCE [LARGE SCALE GENOMIC DNA]</scope>
    <source>
        <strain evidence="1">Daus_M_001</strain>
        <tissue evidence="1">Leg muscle</tissue>
    </source>
</reference>
<evidence type="ECO:0000313" key="2">
    <source>
        <dbReference type="Proteomes" id="UP001159363"/>
    </source>
</evidence>
<gene>
    <name evidence="1" type="ORF">PR048_028411</name>
</gene>
<dbReference type="EMBL" id="JARBHB010000013">
    <property type="protein sequence ID" value="KAJ8869421.1"/>
    <property type="molecule type" value="Genomic_DNA"/>
</dbReference>
<evidence type="ECO:0000313" key="1">
    <source>
        <dbReference type="EMBL" id="KAJ8869421.1"/>
    </source>
</evidence>
<sequence length="253" mass="28421">MLQQSSLAESQSDLPFCEAAVAERLECSPSTKANRVQSPVGSFPDFHKWESCRAMPLVGGDIPFSPPLHCGAASFSPYSTLIGSQDLVAKKSLLSTHLPLCLSYVWDTRVPTTPPSRLPTYARHCRNKRESQRTNDQSYQLTKIPSFRIYACPLDRRVFSQVHAFDCSCGVAGSYIRWEIDVLGRVALARARRRLVTQLCIECIRKYERTSVSTGKIGRADIVEEYTKQQNQTDSETSLPTNRRNDIAVFLLD</sequence>
<organism evidence="1 2">
    <name type="scientific">Dryococelus australis</name>
    <dbReference type="NCBI Taxonomy" id="614101"/>
    <lineage>
        <taxon>Eukaryota</taxon>
        <taxon>Metazoa</taxon>
        <taxon>Ecdysozoa</taxon>
        <taxon>Arthropoda</taxon>
        <taxon>Hexapoda</taxon>
        <taxon>Insecta</taxon>
        <taxon>Pterygota</taxon>
        <taxon>Neoptera</taxon>
        <taxon>Polyneoptera</taxon>
        <taxon>Phasmatodea</taxon>
        <taxon>Verophasmatodea</taxon>
        <taxon>Anareolatae</taxon>
        <taxon>Phasmatidae</taxon>
        <taxon>Eurycanthinae</taxon>
        <taxon>Dryococelus</taxon>
    </lineage>
</organism>
<accession>A0ABQ9GAJ6</accession>
<keyword evidence="2" id="KW-1185">Reference proteome</keyword>
<dbReference type="Proteomes" id="UP001159363">
    <property type="component" value="Chromosome 12"/>
</dbReference>
<proteinExistence type="predicted"/>
<name>A0ABQ9GAJ6_9NEOP</name>
<protein>
    <submittedName>
        <fullName evidence="1">Uncharacterized protein</fullName>
    </submittedName>
</protein>